<keyword evidence="3" id="KW-1185">Reference proteome</keyword>
<sequence length="285" mass="32943">MASSVEARGSWSTVEDVVLCECWVKVSHCPISGNEMKFSQMWKKIHEEFVERFGSGRTEMALASRWKILNKELGKWRDALAKARENHRSGQNLTDEIVQAQMWFGATGQGKKTFHSHECWEIVKNCSRFKIICTTLPVMLNETPLHDSSTTDSPLDSPMDQDSPLPRAPRPIGRKAAKAKRGSTSNNECAQFLEQMAKNSALRLERELKREEMDKARQEAFSIQRAKAEEQDMEDREMKIMSMDTTHMSPDTKSYWKIKRRDVMRRKLFQDDGPSNTDWLNDENH</sequence>
<feature type="region of interest" description="Disordered" evidence="1">
    <location>
        <begin position="144"/>
        <end position="186"/>
    </location>
</feature>
<dbReference type="Pfam" id="PF14303">
    <property type="entry name" value="NAM-associated"/>
    <property type="match status" value="1"/>
</dbReference>
<dbReference type="AlphaFoldDB" id="A0A6P5THM5"/>
<evidence type="ECO:0000259" key="2">
    <source>
        <dbReference type="Pfam" id="PF14303"/>
    </source>
</evidence>
<feature type="compositionally biased region" description="Low complexity" evidence="1">
    <location>
        <begin position="147"/>
        <end position="160"/>
    </location>
</feature>
<reference evidence="4" key="1">
    <citation type="submission" date="2025-08" db="UniProtKB">
        <authorList>
            <consortium name="RefSeq"/>
        </authorList>
    </citation>
    <scope>IDENTIFICATION</scope>
</reference>
<dbReference type="KEGG" id="pavi:110767622"/>
<dbReference type="PANTHER" id="PTHR45023">
    <property type="match status" value="1"/>
</dbReference>
<protein>
    <submittedName>
        <fullName evidence="4">Glutathione S-transferase T3-like</fullName>
    </submittedName>
</protein>
<gene>
    <name evidence="4" type="primary">LOC110767622</name>
</gene>
<accession>A0A6P5THM5</accession>
<dbReference type="Proteomes" id="UP000515124">
    <property type="component" value="Unplaced"/>
</dbReference>
<dbReference type="GeneID" id="110767622"/>
<name>A0A6P5THM5_PRUAV</name>
<dbReference type="RefSeq" id="XP_021826898.1">
    <property type="nucleotide sequence ID" value="XM_021971206.1"/>
</dbReference>
<evidence type="ECO:0000313" key="3">
    <source>
        <dbReference type="Proteomes" id="UP000515124"/>
    </source>
</evidence>
<proteinExistence type="predicted"/>
<feature type="domain" description="No apical meristem-associated C-terminal" evidence="2">
    <location>
        <begin position="112"/>
        <end position="262"/>
    </location>
</feature>
<feature type="compositionally biased region" description="Basic residues" evidence="1">
    <location>
        <begin position="172"/>
        <end position="181"/>
    </location>
</feature>
<dbReference type="InterPro" id="IPR029466">
    <property type="entry name" value="NAM-associated_C"/>
</dbReference>
<evidence type="ECO:0000313" key="4">
    <source>
        <dbReference type="RefSeq" id="XP_021826898.1"/>
    </source>
</evidence>
<organism evidence="3 4">
    <name type="scientific">Prunus avium</name>
    <name type="common">Cherry</name>
    <name type="synonym">Cerasus avium</name>
    <dbReference type="NCBI Taxonomy" id="42229"/>
    <lineage>
        <taxon>Eukaryota</taxon>
        <taxon>Viridiplantae</taxon>
        <taxon>Streptophyta</taxon>
        <taxon>Embryophyta</taxon>
        <taxon>Tracheophyta</taxon>
        <taxon>Spermatophyta</taxon>
        <taxon>Magnoliopsida</taxon>
        <taxon>eudicotyledons</taxon>
        <taxon>Gunneridae</taxon>
        <taxon>Pentapetalae</taxon>
        <taxon>rosids</taxon>
        <taxon>fabids</taxon>
        <taxon>Rosales</taxon>
        <taxon>Rosaceae</taxon>
        <taxon>Amygdaloideae</taxon>
        <taxon>Amygdaleae</taxon>
        <taxon>Prunus</taxon>
    </lineage>
</organism>
<evidence type="ECO:0000256" key="1">
    <source>
        <dbReference type="SAM" id="MobiDB-lite"/>
    </source>
</evidence>
<dbReference type="PANTHER" id="PTHR45023:SF4">
    <property type="entry name" value="GLYCINE-RICH PROTEIN-RELATED"/>
    <property type="match status" value="1"/>
</dbReference>